<dbReference type="PROSITE" id="PS00867">
    <property type="entry name" value="CPSASE_2"/>
    <property type="match status" value="1"/>
</dbReference>
<name>F3L039_9GAMM</name>
<dbReference type="PANTHER" id="PTHR18866">
    <property type="entry name" value="CARBOXYLASE:PYRUVATE/ACETYL-COA/PROPIONYL-COA CARBOXYLASE"/>
    <property type="match status" value="1"/>
</dbReference>
<dbReference type="PROSITE" id="PS00188">
    <property type="entry name" value="BIOTIN"/>
    <property type="match status" value="1"/>
</dbReference>
<dbReference type="PROSITE" id="PS50968">
    <property type="entry name" value="BIOTINYL_LIPOYL"/>
    <property type="match status" value="1"/>
</dbReference>
<dbReference type="Proteomes" id="UP000005615">
    <property type="component" value="Unassembled WGS sequence"/>
</dbReference>
<dbReference type="Gene3D" id="3.30.470.20">
    <property type="entry name" value="ATP-grasp fold, B domain"/>
    <property type="match status" value="1"/>
</dbReference>
<evidence type="ECO:0000256" key="12">
    <source>
        <dbReference type="ARBA" id="ARBA00048600"/>
    </source>
</evidence>
<dbReference type="STRING" id="2518989.IMCC3088_691"/>
<proteinExistence type="predicted"/>
<dbReference type="SUPFAM" id="SSF52440">
    <property type="entry name" value="PreATP-grasp domain"/>
    <property type="match status" value="1"/>
</dbReference>
<evidence type="ECO:0000256" key="10">
    <source>
        <dbReference type="ARBA" id="ARBA00023267"/>
    </source>
</evidence>
<evidence type="ECO:0000256" key="7">
    <source>
        <dbReference type="ARBA" id="ARBA00022741"/>
    </source>
</evidence>
<dbReference type="NCBIfam" id="NF006367">
    <property type="entry name" value="PRK08591.1"/>
    <property type="match status" value="1"/>
</dbReference>
<dbReference type="InterPro" id="IPR005479">
    <property type="entry name" value="CPAse_ATP-bd"/>
</dbReference>
<keyword evidence="14" id="KW-1185">Reference proteome</keyword>
<keyword evidence="9" id="KW-0809">Transit peptide</keyword>
<keyword evidence="6" id="KW-0436">Ligase</keyword>
<dbReference type="RefSeq" id="WP_009575041.1">
    <property type="nucleotide sequence ID" value="NZ_AEIG01000017.1"/>
</dbReference>
<keyword evidence="10" id="KW-0092">Biotin</keyword>
<evidence type="ECO:0000256" key="1">
    <source>
        <dbReference type="ARBA" id="ARBA00001953"/>
    </source>
</evidence>
<dbReference type="SUPFAM" id="SSF56059">
    <property type="entry name" value="Glutathione synthetase ATP-binding domain-like"/>
    <property type="match status" value="1"/>
</dbReference>
<dbReference type="InterPro" id="IPR005482">
    <property type="entry name" value="Biotin_COase_C"/>
</dbReference>
<dbReference type="Pfam" id="PF02786">
    <property type="entry name" value="CPSase_L_D2"/>
    <property type="match status" value="1"/>
</dbReference>
<comment type="subunit">
    <text evidence="4">Acetyl-CoA carboxylase is a heterohexamer of biotin carboxyl carrier protein, biotin carboxylase and the two subunits of carboxyl transferase in a 2:2 complex.</text>
</comment>
<dbReference type="PANTHER" id="PTHR18866:SF33">
    <property type="entry name" value="METHYLCROTONOYL-COA CARBOXYLASE SUBUNIT ALPHA, MITOCHONDRIAL-RELATED"/>
    <property type="match status" value="1"/>
</dbReference>
<dbReference type="GO" id="GO:0004075">
    <property type="term" value="F:biotin carboxylase activity"/>
    <property type="evidence" value="ECO:0007669"/>
    <property type="project" value="UniProtKB-EC"/>
</dbReference>
<dbReference type="InterPro" id="IPR001882">
    <property type="entry name" value="Biotin_BS"/>
</dbReference>
<dbReference type="EMBL" id="AEIG01000017">
    <property type="protein sequence ID" value="EGG30325.1"/>
    <property type="molecule type" value="Genomic_DNA"/>
</dbReference>
<evidence type="ECO:0000256" key="11">
    <source>
        <dbReference type="ARBA" id="ARBA00033786"/>
    </source>
</evidence>
<dbReference type="CDD" id="cd06850">
    <property type="entry name" value="biotinyl_domain"/>
    <property type="match status" value="1"/>
</dbReference>
<sequence>MKRLSTLLIANRGEIAIRVMKTAREMGIRTIAVYSEADANAAHVRAADQAVCIGAGPVGSSYLRADVILDVAKRMGADAVHPGYGFLSENAGFAKACAEAGILFVGPPTVAIDVMGDKARAKRAMLEAGVPCVPGYQDEDQSIERLTSAAKAIGMPVMVKAAAGGGGRGMRLVHQESELESAIHMAHSEAQNAFGSSELIIEKAIIRPRHVEIQVFADEFGNTVHLGERDCSVQRRHQKVIEESPCPVMTDDLRAAMGEAAIGAAKAVNYVGAGTVEFLLDQSGEFYFLEMNTRLQVEHPVTELVTGLDLVEWQLRVARGETLPLTQDQIQLNGHAIEVRLYAEDPYAGFLPSTGPIHLFATPSVPGFRVDSGVASGDAVSPFYDSMVAKIMAYGKTREDARQQLVRGLQETALLGLPNNRDFLIDLLEQPEFAKGEATTAFIADCYGDQPTKPAVSEESLVLAACLQHRLGRETAATKSLGIAPELLEWSSTGRTSSVYSYEVGEELSTVTLTSQGSNAYIAQVGEATYQIQVLSMASEHAVLVVNGVRMPLHFVATDDATIHIASASRTDVLVNKAILPPSAGEEAGSGTITAPMHGLLLSVDVEVGASVSKGDRLVVLEAMKMQHGITAPIDGTVTVIGGKANQQVAAGDVLVVIEPTEE</sequence>
<comment type="pathway">
    <text evidence="3">Lipid metabolism; malonyl-CoA biosynthesis; malonyl-CoA from acetyl-CoA: step 1/1.</text>
</comment>
<dbReference type="Pfam" id="PF02785">
    <property type="entry name" value="Biotin_carb_C"/>
    <property type="match status" value="1"/>
</dbReference>
<dbReference type="FunFam" id="3.40.50.20:FF:000010">
    <property type="entry name" value="Propionyl-CoA carboxylase subunit alpha"/>
    <property type="match status" value="1"/>
</dbReference>
<dbReference type="SUPFAM" id="SSF51230">
    <property type="entry name" value="Single hybrid motif"/>
    <property type="match status" value="1"/>
</dbReference>
<evidence type="ECO:0000256" key="8">
    <source>
        <dbReference type="ARBA" id="ARBA00022840"/>
    </source>
</evidence>
<dbReference type="InterPro" id="IPR050856">
    <property type="entry name" value="Biotin_carboxylase_complex"/>
</dbReference>
<dbReference type="OrthoDB" id="9763189at2"/>
<dbReference type="GO" id="GO:0005524">
    <property type="term" value="F:ATP binding"/>
    <property type="evidence" value="ECO:0007669"/>
    <property type="project" value="UniProtKB-UniRule"/>
</dbReference>
<comment type="caution">
    <text evidence="13">The sequence shown here is derived from an EMBL/GenBank/DDBJ whole genome shotgun (WGS) entry which is preliminary data.</text>
</comment>
<dbReference type="PROSITE" id="PS50975">
    <property type="entry name" value="ATP_GRASP"/>
    <property type="match status" value="1"/>
</dbReference>
<protein>
    <recommendedName>
        <fullName evidence="5">Biotin carboxylase</fullName>
    </recommendedName>
    <alternativeName>
        <fullName evidence="11">Acetyl-coenzyme A carboxylase biotin carboxylase subunit A</fullName>
    </alternativeName>
</protein>
<comment type="cofactor">
    <cofactor evidence="1">
        <name>biotin</name>
        <dbReference type="ChEBI" id="CHEBI:57586"/>
    </cofactor>
</comment>
<dbReference type="InterPro" id="IPR000089">
    <property type="entry name" value="Biotin_lipoyl"/>
</dbReference>
<dbReference type="SUPFAM" id="SSF51246">
    <property type="entry name" value="Rudiment single hybrid motif"/>
    <property type="match status" value="1"/>
</dbReference>
<dbReference type="FunFam" id="2.40.50.100:FF:000003">
    <property type="entry name" value="Acetyl-CoA carboxylase biotin carboxyl carrier protein"/>
    <property type="match status" value="1"/>
</dbReference>
<reference evidence="13 14" key="1">
    <citation type="journal article" date="2011" name="J. Bacteriol.">
        <title>Genome sequence of strain IMCC3088, a proteorhodopsin-containing marine bacterium belonging to the OM60/NOR5 clade.</title>
        <authorList>
            <person name="Jang Y."/>
            <person name="Oh H.M."/>
            <person name="Kang I."/>
            <person name="Lee K."/>
            <person name="Yang S.J."/>
            <person name="Cho J.C."/>
        </authorList>
    </citation>
    <scope>NUCLEOTIDE SEQUENCE [LARGE SCALE GENOMIC DNA]</scope>
    <source>
        <strain evidence="13 14">IMCC3088</strain>
    </source>
</reference>
<evidence type="ECO:0000313" key="13">
    <source>
        <dbReference type="EMBL" id="EGG30325.1"/>
    </source>
</evidence>
<dbReference type="Gene3D" id="2.40.50.100">
    <property type="match status" value="1"/>
</dbReference>
<evidence type="ECO:0000256" key="6">
    <source>
        <dbReference type="ARBA" id="ARBA00022598"/>
    </source>
</evidence>
<dbReference type="SMART" id="SM00878">
    <property type="entry name" value="Biotin_carb_C"/>
    <property type="match status" value="1"/>
</dbReference>
<organism evidence="13 14">
    <name type="scientific">Aequoribacter fuscus</name>
    <dbReference type="NCBI Taxonomy" id="2518989"/>
    <lineage>
        <taxon>Bacteria</taxon>
        <taxon>Pseudomonadati</taxon>
        <taxon>Pseudomonadota</taxon>
        <taxon>Gammaproteobacteria</taxon>
        <taxon>Cellvibrionales</taxon>
        <taxon>Halieaceae</taxon>
        <taxon>Aequoribacter</taxon>
    </lineage>
</organism>
<dbReference type="InterPro" id="IPR011053">
    <property type="entry name" value="Single_hybrid_motif"/>
</dbReference>
<dbReference type="InterPro" id="IPR005481">
    <property type="entry name" value="BC-like_N"/>
</dbReference>
<dbReference type="Pfam" id="PF00364">
    <property type="entry name" value="Biotin_lipoyl"/>
    <property type="match status" value="1"/>
</dbReference>
<dbReference type="InterPro" id="IPR016185">
    <property type="entry name" value="PreATP-grasp_dom_sf"/>
</dbReference>
<dbReference type="InterPro" id="IPR011761">
    <property type="entry name" value="ATP-grasp"/>
</dbReference>
<dbReference type="GO" id="GO:0046872">
    <property type="term" value="F:metal ion binding"/>
    <property type="evidence" value="ECO:0007669"/>
    <property type="project" value="InterPro"/>
</dbReference>
<evidence type="ECO:0000256" key="3">
    <source>
        <dbReference type="ARBA" id="ARBA00004956"/>
    </source>
</evidence>
<evidence type="ECO:0000256" key="4">
    <source>
        <dbReference type="ARBA" id="ARBA00011750"/>
    </source>
</evidence>
<dbReference type="AlphaFoldDB" id="F3L039"/>
<evidence type="ECO:0000256" key="2">
    <source>
        <dbReference type="ARBA" id="ARBA00003761"/>
    </source>
</evidence>
<evidence type="ECO:0000313" key="14">
    <source>
        <dbReference type="Proteomes" id="UP000005615"/>
    </source>
</evidence>
<comment type="catalytic activity">
    <reaction evidence="12">
        <text>N(6)-biotinyl-L-lysyl-[protein] + hydrogencarbonate + ATP = N(6)-carboxybiotinyl-L-lysyl-[protein] + ADP + phosphate + H(+)</text>
        <dbReference type="Rhea" id="RHEA:13501"/>
        <dbReference type="Rhea" id="RHEA-COMP:10505"/>
        <dbReference type="Rhea" id="RHEA-COMP:10506"/>
        <dbReference type="ChEBI" id="CHEBI:15378"/>
        <dbReference type="ChEBI" id="CHEBI:17544"/>
        <dbReference type="ChEBI" id="CHEBI:30616"/>
        <dbReference type="ChEBI" id="CHEBI:43474"/>
        <dbReference type="ChEBI" id="CHEBI:83144"/>
        <dbReference type="ChEBI" id="CHEBI:83145"/>
        <dbReference type="ChEBI" id="CHEBI:456216"/>
        <dbReference type="EC" id="6.3.4.14"/>
    </reaction>
</comment>
<comment type="function">
    <text evidence="2">This protein is a component of the acetyl coenzyme A carboxylase complex; first, biotin carboxylase catalyzes the carboxylation of the carrier protein and then the transcarboxylase transfers the carboxyl group to form malonyl-CoA.</text>
</comment>
<accession>F3L039</accession>
<evidence type="ECO:0000256" key="9">
    <source>
        <dbReference type="ARBA" id="ARBA00022946"/>
    </source>
</evidence>
<dbReference type="eggNOG" id="COG4770">
    <property type="taxonomic scope" value="Bacteria"/>
</dbReference>
<gene>
    <name evidence="13" type="ORF">IMCC3088_691</name>
</gene>
<dbReference type="PROSITE" id="PS50979">
    <property type="entry name" value="BC"/>
    <property type="match status" value="1"/>
</dbReference>
<dbReference type="InterPro" id="IPR011054">
    <property type="entry name" value="Rudment_hybrid_motif"/>
</dbReference>
<dbReference type="FunFam" id="3.30.470.20:FF:000028">
    <property type="entry name" value="Methylcrotonoyl-CoA carboxylase subunit alpha, mitochondrial"/>
    <property type="match status" value="1"/>
</dbReference>
<keyword evidence="7" id="KW-0547">Nucleotide-binding</keyword>
<dbReference type="InterPro" id="IPR011764">
    <property type="entry name" value="Biotin_carboxylation_dom"/>
</dbReference>
<evidence type="ECO:0000256" key="5">
    <source>
        <dbReference type="ARBA" id="ARBA00017242"/>
    </source>
</evidence>
<dbReference type="FunFam" id="3.30.1490.20:FF:000003">
    <property type="entry name" value="acetyl-CoA carboxylase isoform X1"/>
    <property type="match status" value="1"/>
</dbReference>
<keyword evidence="8" id="KW-0067">ATP-binding</keyword>
<dbReference type="Pfam" id="PF00289">
    <property type="entry name" value="Biotin_carb_N"/>
    <property type="match status" value="1"/>
</dbReference>